<sequence>MKILTKEEVEEHKNHVLKENLKGLAVGAGVGGLMIAGIRKKWPAQWKSLNTSFKAAIFAMPCITIAAFYADDGSLEFDKEKYQGDYLKKVKEAKEERYNGLTSTEKLIHQVNEYKYPLIIGAWGASLFGCWKLVDRDRYMSKAQKIVQARVYAQAISVVLLLGTILLSYRDNEIKKKQPAPIPEWKQILQEQEEKKKQAAAAAAASQQQPTQP</sequence>
<evidence type="ECO:0000256" key="2">
    <source>
        <dbReference type="ARBA" id="ARBA00022692"/>
    </source>
</evidence>
<dbReference type="Pfam" id="PF04588">
    <property type="entry name" value="HIG_1_N"/>
    <property type="match status" value="1"/>
</dbReference>
<organism evidence="8 9">
    <name type="scientific">Diutina rugosa</name>
    <name type="common">Yeast</name>
    <name type="synonym">Candida rugosa</name>
    <dbReference type="NCBI Taxonomy" id="5481"/>
    <lineage>
        <taxon>Eukaryota</taxon>
        <taxon>Fungi</taxon>
        <taxon>Dikarya</taxon>
        <taxon>Ascomycota</taxon>
        <taxon>Saccharomycotina</taxon>
        <taxon>Pichiomycetes</taxon>
        <taxon>Debaryomycetaceae</taxon>
        <taxon>Diutina</taxon>
    </lineage>
</organism>
<dbReference type="AlphaFoldDB" id="A0A642USR0"/>
<dbReference type="GO" id="GO:0033617">
    <property type="term" value="P:mitochondrial respiratory chain complex IV assembly"/>
    <property type="evidence" value="ECO:0007669"/>
    <property type="project" value="TreeGrafter"/>
</dbReference>
<dbReference type="RefSeq" id="XP_034012972.1">
    <property type="nucleotide sequence ID" value="XM_034154911.1"/>
</dbReference>
<accession>A0A642USR0</accession>
<evidence type="ECO:0000259" key="7">
    <source>
        <dbReference type="PROSITE" id="PS51503"/>
    </source>
</evidence>
<dbReference type="GeneID" id="54780929"/>
<reference evidence="8 9" key="1">
    <citation type="submission" date="2019-07" db="EMBL/GenBank/DDBJ databases">
        <title>Genome assembly of two rare yeast pathogens: Diutina rugosa and Trichomonascus ciferrii.</title>
        <authorList>
            <person name="Mixao V."/>
            <person name="Saus E."/>
            <person name="Hansen A."/>
            <person name="Lass-Flor C."/>
            <person name="Gabaldon T."/>
        </authorList>
    </citation>
    <scope>NUCLEOTIDE SEQUENCE [LARGE SCALE GENOMIC DNA]</scope>
    <source>
        <strain evidence="8 9">CBS 613</strain>
    </source>
</reference>
<dbReference type="PROSITE" id="PS51503">
    <property type="entry name" value="HIG1"/>
    <property type="match status" value="1"/>
</dbReference>
<keyword evidence="4 6" id="KW-0472">Membrane</keyword>
<proteinExistence type="predicted"/>
<dbReference type="Proteomes" id="UP000449547">
    <property type="component" value="Unassembled WGS sequence"/>
</dbReference>
<keyword evidence="9" id="KW-1185">Reference proteome</keyword>
<dbReference type="OMA" id="GDSRWQT"/>
<evidence type="ECO:0000313" key="9">
    <source>
        <dbReference type="Proteomes" id="UP000449547"/>
    </source>
</evidence>
<evidence type="ECO:0000256" key="3">
    <source>
        <dbReference type="ARBA" id="ARBA00022989"/>
    </source>
</evidence>
<dbReference type="InterPro" id="IPR007667">
    <property type="entry name" value="Hypoxia_induced_domain"/>
</dbReference>
<comment type="subcellular location">
    <subcellularLocation>
        <location evidence="1">Mitochondrion</location>
    </subcellularLocation>
</comment>
<gene>
    <name evidence="8" type="ORF">DIURU_002278</name>
</gene>
<feature type="transmembrane region" description="Helical" evidence="6">
    <location>
        <begin position="51"/>
        <end position="70"/>
    </location>
</feature>
<evidence type="ECO:0000256" key="1">
    <source>
        <dbReference type="ARBA" id="ARBA00004173"/>
    </source>
</evidence>
<dbReference type="GO" id="GO:0005739">
    <property type="term" value="C:mitochondrion"/>
    <property type="evidence" value="ECO:0007669"/>
    <property type="project" value="UniProtKB-SubCell"/>
</dbReference>
<dbReference type="VEuPathDB" id="FungiDB:DIURU_002278"/>
<keyword evidence="2 6" id="KW-0812">Transmembrane</keyword>
<feature type="transmembrane region" description="Helical" evidence="6">
    <location>
        <begin position="151"/>
        <end position="169"/>
    </location>
</feature>
<evidence type="ECO:0000256" key="6">
    <source>
        <dbReference type="SAM" id="Phobius"/>
    </source>
</evidence>
<comment type="caution">
    <text evidence="8">The sequence shown here is derived from an EMBL/GenBank/DDBJ whole genome shotgun (WGS) entry which is preliminary data.</text>
</comment>
<name>A0A642USR0_DIURU</name>
<dbReference type="OrthoDB" id="1915122at2759"/>
<feature type="region of interest" description="Disordered" evidence="5">
    <location>
        <begin position="191"/>
        <end position="213"/>
    </location>
</feature>
<evidence type="ECO:0000256" key="5">
    <source>
        <dbReference type="SAM" id="MobiDB-lite"/>
    </source>
</evidence>
<dbReference type="InterPro" id="IPR040153">
    <property type="entry name" value="Rcf2"/>
</dbReference>
<feature type="domain" description="HIG1" evidence="7">
    <location>
        <begin position="88"/>
        <end position="179"/>
    </location>
</feature>
<feature type="compositionally biased region" description="Low complexity" evidence="5">
    <location>
        <begin position="199"/>
        <end position="213"/>
    </location>
</feature>
<dbReference type="PANTHER" id="PTHR28018">
    <property type="entry name" value="RESPIRATORY SUPERCOMPLEX FACTOR 2, MITOCHONDRIAL"/>
    <property type="match status" value="1"/>
</dbReference>
<protein>
    <recommendedName>
        <fullName evidence="7">HIG1 domain-containing protein</fullName>
    </recommendedName>
</protein>
<evidence type="ECO:0000256" key="4">
    <source>
        <dbReference type="ARBA" id="ARBA00023136"/>
    </source>
</evidence>
<keyword evidence="3 6" id="KW-1133">Transmembrane helix</keyword>
<dbReference type="PANTHER" id="PTHR28018:SF3">
    <property type="entry name" value="RESPIRATORY SUPERCOMPLEX FACTOR 2, MITOCHONDRIAL"/>
    <property type="match status" value="1"/>
</dbReference>
<evidence type="ECO:0000313" key="8">
    <source>
        <dbReference type="EMBL" id="KAA8903766.1"/>
    </source>
</evidence>
<dbReference type="EMBL" id="SWFT01000066">
    <property type="protein sequence ID" value="KAA8903766.1"/>
    <property type="molecule type" value="Genomic_DNA"/>
</dbReference>